<name>A0ABT8C6S0_9BACT</name>
<comment type="caution">
    <text evidence="4">The sequence shown here is derived from an EMBL/GenBank/DDBJ whole genome shotgun (WGS) entry which is preliminary data.</text>
</comment>
<dbReference type="EMBL" id="JAUFQS010000006">
    <property type="protein sequence ID" value="MDN3687498.1"/>
    <property type="molecule type" value="Genomic_DNA"/>
</dbReference>
<organism evidence="4 5">
    <name type="scientific">Cyclobacterium jeungdonense</name>
    <dbReference type="NCBI Taxonomy" id="708087"/>
    <lineage>
        <taxon>Bacteria</taxon>
        <taxon>Pseudomonadati</taxon>
        <taxon>Bacteroidota</taxon>
        <taxon>Cytophagia</taxon>
        <taxon>Cytophagales</taxon>
        <taxon>Cyclobacteriaceae</taxon>
        <taxon>Cyclobacterium</taxon>
    </lineage>
</organism>
<gene>
    <name evidence="4" type="ORF">QWZ15_06645</name>
</gene>
<evidence type="ECO:0000256" key="1">
    <source>
        <dbReference type="SAM" id="SignalP"/>
    </source>
</evidence>
<evidence type="ECO:0000313" key="5">
    <source>
        <dbReference type="Proteomes" id="UP001236663"/>
    </source>
</evidence>
<dbReference type="InterPro" id="IPR032260">
    <property type="entry name" value="DUF5060"/>
</dbReference>
<sequence length="428" mass="48309">MTFRYVNLCLTLLLLIQGSPAFGQMEKPRVLVSTDIGGTDPDDFQSMIHLFMYADKVAIEGLISSPFGEGRTAAIHHIIDLYAQDFSLLSTQARGFPDPESLRNITKQGAISSAPFAGYSNATEGSEWIIHCARKESEQALWVLVWGGLEDLAQALHDAPDIEEKIRVYWIGGPNKKWSVNSYAYIAQNHPDLWMIEANASYRGWFMDNESPDHLKGDAYYSRYIQGKGAMGEALKDFYGGRIKMGDTPSLAYLLHGDPDDPKGESWGGSFVPIDRSARVVFDGNSNRTDTVSSYATLEWRFKGPEIRIPPDSACFYMEIWDQVWPGYYLGDGVFGIRYSPKRSETGSYETTSELPALHGLKGGYTSTNPWPGRASREDFQLGSHWYSDRPDPDLFIEDQQGARTIAQFREEFLLDWAKRWEWLAKKP</sequence>
<feature type="domain" description="Cellulose-binding Sde182 nucleoside hydrolase-like" evidence="2">
    <location>
        <begin position="29"/>
        <end position="271"/>
    </location>
</feature>
<dbReference type="SUPFAM" id="SSF53590">
    <property type="entry name" value="Nucleoside hydrolase"/>
    <property type="match status" value="1"/>
</dbReference>
<feature type="signal peptide" evidence="1">
    <location>
        <begin position="1"/>
        <end position="23"/>
    </location>
</feature>
<dbReference type="InterPro" id="IPR036452">
    <property type="entry name" value="Ribo_hydro-like"/>
</dbReference>
<proteinExistence type="predicted"/>
<accession>A0ABT8C6S0</accession>
<evidence type="ECO:0000259" key="3">
    <source>
        <dbReference type="Pfam" id="PF16586"/>
    </source>
</evidence>
<dbReference type="Gene3D" id="3.90.245.10">
    <property type="entry name" value="Ribonucleoside hydrolase-like"/>
    <property type="match status" value="1"/>
</dbReference>
<keyword evidence="1" id="KW-0732">Signal</keyword>
<keyword evidence="5" id="KW-1185">Reference proteome</keyword>
<dbReference type="Pfam" id="PF16586">
    <property type="entry name" value="DUF5060"/>
    <property type="match status" value="1"/>
</dbReference>
<dbReference type="RefSeq" id="WP_163385221.1">
    <property type="nucleotide sequence ID" value="NZ_JAUFQS010000006.1"/>
</dbReference>
<feature type="domain" description="DUF5060" evidence="3">
    <location>
        <begin position="292"/>
        <end position="353"/>
    </location>
</feature>
<dbReference type="InterPro" id="IPR011483">
    <property type="entry name" value="Sde182_NH-like"/>
</dbReference>
<protein>
    <submittedName>
        <fullName evidence="4">DUF1593 domain-containing protein</fullName>
    </submittedName>
</protein>
<evidence type="ECO:0000313" key="4">
    <source>
        <dbReference type="EMBL" id="MDN3687498.1"/>
    </source>
</evidence>
<evidence type="ECO:0000259" key="2">
    <source>
        <dbReference type="Pfam" id="PF07632"/>
    </source>
</evidence>
<reference evidence="5" key="1">
    <citation type="journal article" date="2019" name="Int. J. Syst. Evol. Microbiol.">
        <title>The Global Catalogue of Microorganisms (GCM) 10K type strain sequencing project: providing services to taxonomists for standard genome sequencing and annotation.</title>
        <authorList>
            <consortium name="The Broad Institute Genomics Platform"/>
            <consortium name="The Broad Institute Genome Sequencing Center for Infectious Disease"/>
            <person name="Wu L."/>
            <person name="Ma J."/>
        </authorList>
    </citation>
    <scope>NUCLEOTIDE SEQUENCE [LARGE SCALE GENOMIC DNA]</scope>
    <source>
        <strain evidence="5">CECT 7706</strain>
    </source>
</reference>
<dbReference type="Proteomes" id="UP001236663">
    <property type="component" value="Unassembled WGS sequence"/>
</dbReference>
<dbReference type="Pfam" id="PF07632">
    <property type="entry name" value="Sde182_NH-like"/>
    <property type="match status" value="1"/>
</dbReference>
<feature type="chain" id="PRO_5045998442" evidence="1">
    <location>
        <begin position="24"/>
        <end position="428"/>
    </location>
</feature>